<dbReference type="AlphaFoldDB" id="A0A517ZK19"/>
<protein>
    <submittedName>
        <fullName evidence="2">Uncharacterized protein</fullName>
    </submittedName>
</protein>
<feature type="transmembrane region" description="Helical" evidence="1">
    <location>
        <begin position="12"/>
        <end position="31"/>
    </location>
</feature>
<dbReference type="InterPro" id="IPR046487">
    <property type="entry name" value="DUF6580"/>
</dbReference>
<evidence type="ECO:0000313" key="2">
    <source>
        <dbReference type="EMBL" id="QDU42825.1"/>
    </source>
</evidence>
<dbReference type="RefSeq" id="WP_145374829.1">
    <property type="nucleotide sequence ID" value="NZ_CAXBED010000243.1"/>
</dbReference>
<dbReference type="KEGG" id="sdyn:Mal52_12930"/>
<feature type="transmembrane region" description="Helical" evidence="1">
    <location>
        <begin position="43"/>
        <end position="67"/>
    </location>
</feature>
<proteinExistence type="predicted"/>
<keyword evidence="1" id="KW-1133">Transmembrane helix</keyword>
<reference evidence="2 3" key="1">
    <citation type="submission" date="2019-02" db="EMBL/GenBank/DDBJ databases">
        <title>Deep-cultivation of Planctomycetes and their phenomic and genomic characterization uncovers novel biology.</title>
        <authorList>
            <person name="Wiegand S."/>
            <person name="Jogler M."/>
            <person name="Boedeker C."/>
            <person name="Pinto D."/>
            <person name="Vollmers J."/>
            <person name="Rivas-Marin E."/>
            <person name="Kohn T."/>
            <person name="Peeters S.H."/>
            <person name="Heuer A."/>
            <person name="Rast P."/>
            <person name="Oberbeckmann S."/>
            <person name="Bunk B."/>
            <person name="Jeske O."/>
            <person name="Meyerdierks A."/>
            <person name="Storesund J.E."/>
            <person name="Kallscheuer N."/>
            <person name="Luecker S."/>
            <person name="Lage O.M."/>
            <person name="Pohl T."/>
            <person name="Merkel B.J."/>
            <person name="Hornburger P."/>
            <person name="Mueller R.-W."/>
            <person name="Bruemmer F."/>
            <person name="Labrenz M."/>
            <person name="Spormann A.M."/>
            <person name="Op den Camp H."/>
            <person name="Overmann J."/>
            <person name="Amann R."/>
            <person name="Jetten M.S.M."/>
            <person name="Mascher T."/>
            <person name="Medema M.H."/>
            <person name="Devos D.P."/>
            <person name="Kaster A.-K."/>
            <person name="Ovreas L."/>
            <person name="Rohde M."/>
            <person name="Galperin M.Y."/>
            <person name="Jogler C."/>
        </authorList>
    </citation>
    <scope>NUCLEOTIDE SEQUENCE [LARGE SCALE GENOMIC DNA]</scope>
    <source>
        <strain evidence="2 3">Mal52</strain>
    </source>
</reference>
<dbReference type="OrthoDB" id="9806699at2"/>
<accession>A0A517ZK19</accession>
<organism evidence="2 3">
    <name type="scientific">Symmachiella dynata</name>
    <dbReference type="NCBI Taxonomy" id="2527995"/>
    <lineage>
        <taxon>Bacteria</taxon>
        <taxon>Pseudomonadati</taxon>
        <taxon>Planctomycetota</taxon>
        <taxon>Planctomycetia</taxon>
        <taxon>Planctomycetales</taxon>
        <taxon>Planctomycetaceae</taxon>
        <taxon>Symmachiella</taxon>
    </lineage>
</organism>
<keyword evidence="3" id="KW-1185">Reference proteome</keyword>
<dbReference type="Pfam" id="PF20221">
    <property type="entry name" value="DUF6580"/>
    <property type="match status" value="1"/>
</dbReference>
<sequence>MRADLSMRGETAAKTGVFLALVGLCAFVRLIPHPPNFTPVASAALFAGFFFNRRLVACAVPLLAVLVSDAVLGGYSRSVMIAVYAGHAFPVLLGMYFANRMTPLRIGGSAVIAAVVFFLGTNLAVWYNGILFERTAAGLVACYTAALPFFQHTLLGNLFWSATIFGAYGAANWLVSYLQQRNLQPVTIRKR</sequence>
<evidence type="ECO:0000313" key="3">
    <source>
        <dbReference type="Proteomes" id="UP000319383"/>
    </source>
</evidence>
<feature type="transmembrane region" description="Helical" evidence="1">
    <location>
        <begin position="104"/>
        <end position="127"/>
    </location>
</feature>
<feature type="transmembrane region" description="Helical" evidence="1">
    <location>
        <begin position="157"/>
        <end position="175"/>
    </location>
</feature>
<name>A0A517ZK19_9PLAN</name>
<feature type="transmembrane region" description="Helical" evidence="1">
    <location>
        <begin position="134"/>
        <end position="151"/>
    </location>
</feature>
<dbReference type="Proteomes" id="UP000319383">
    <property type="component" value="Chromosome"/>
</dbReference>
<feature type="transmembrane region" description="Helical" evidence="1">
    <location>
        <begin position="79"/>
        <end position="98"/>
    </location>
</feature>
<dbReference type="EMBL" id="CP036276">
    <property type="protein sequence ID" value="QDU42825.1"/>
    <property type="molecule type" value="Genomic_DNA"/>
</dbReference>
<keyword evidence="1" id="KW-0472">Membrane</keyword>
<evidence type="ECO:0000256" key="1">
    <source>
        <dbReference type="SAM" id="Phobius"/>
    </source>
</evidence>
<gene>
    <name evidence="2" type="ORF">Mal52_12930</name>
</gene>
<keyword evidence="1" id="KW-0812">Transmembrane</keyword>